<dbReference type="Proteomes" id="UP001605036">
    <property type="component" value="Unassembled WGS sequence"/>
</dbReference>
<keyword evidence="2" id="KW-1185">Reference proteome</keyword>
<gene>
    <name evidence="1" type="ORF">R1flu_021749</name>
</gene>
<evidence type="ECO:0000313" key="2">
    <source>
        <dbReference type="Proteomes" id="UP001605036"/>
    </source>
</evidence>
<name>A0ABD1ZS21_9MARC</name>
<proteinExistence type="predicted"/>
<reference evidence="1 2" key="1">
    <citation type="submission" date="2024-09" db="EMBL/GenBank/DDBJ databases">
        <title>Chromosome-scale assembly of Riccia fluitans.</title>
        <authorList>
            <person name="Paukszto L."/>
            <person name="Sawicki J."/>
            <person name="Karawczyk K."/>
            <person name="Piernik-Szablinska J."/>
            <person name="Szczecinska M."/>
            <person name="Mazdziarz M."/>
        </authorList>
    </citation>
    <scope>NUCLEOTIDE SEQUENCE [LARGE SCALE GENOMIC DNA]</scope>
    <source>
        <strain evidence="1">Rf_01</strain>
        <tissue evidence="1">Aerial parts of the thallus</tissue>
    </source>
</reference>
<sequence length="103" mass="11178">MQTYYVALYFVDITGRNSRVLNAYLDGVALNRVGDNDANSSFPVTANETFVAAGLQDYNATTSIEVFPVPILLTGSSAQRCGGLADANVQLLFYHVNSRRGCH</sequence>
<organism evidence="1 2">
    <name type="scientific">Riccia fluitans</name>
    <dbReference type="NCBI Taxonomy" id="41844"/>
    <lineage>
        <taxon>Eukaryota</taxon>
        <taxon>Viridiplantae</taxon>
        <taxon>Streptophyta</taxon>
        <taxon>Embryophyta</taxon>
        <taxon>Marchantiophyta</taxon>
        <taxon>Marchantiopsida</taxon>
        <taxon>Marchantiidae</taxon>
        <taxon>Marchantiales</taxon>
        <taxon>Ricciaceae</taxon>
        <taxon>Riccia</taxon>
    </lineage>
</organism>
<accession>A0ABD1ZS21</accession>
<dbReference type="EMBL" id="JBHFFA010000001">
    <property type="protein sequence ID" value="KAL2653621.1"/>
    <property type="molecule type" value="Genomic_DNA"/>
</dbReference>
<protein>
    <submittedName>
        <fullName evidence="1">Uncharacterized protein</fullName>
    </submittedName>
</protein>
<dbReference type="AlphaFoldDB" id="A0ABD1ZS21"/>
<comment type="caution">
    <text evidence="1">The sequence shown here is derived from an EMBL/GenBank/DDBJ whole genome shotgun (WGS) entry which is preliminary data.</text>
</comment>
<evidence type="ECO:0000313" key="1">
    <source>
        <dbReference type="EMBL" id="KAL2653621.1"/>
    </source>
</evidence>